<dbReference type="EMBL" id="KR029604">
    <property type="protein sequence ID" value="AKH48499.1"/>
    <property type="molecule type" value="Genomic_DNA"/>
</dbReference>
<protein>
    <submittedName>
        <fullName evidence="1">Uncharacterized protein</fullName>
    </submittedName>
</protein>
<evidence type="ECO:0000313" key="1">
    <source>
        <dbReference type="EMBL" id="AKH48499.1"/>
    </source>
</evidence>
<reference evidence="1" key="1">
    <citation type="journal article" date="2015" name="Front. Microbiol.">
        <title>Combining genomic sequencing methods to explore viral diversity and reveal potential virus-host interactions.</title>
        <authorList>
            <person name="Chow C.E."/>
            <person name="Winget D.M."/>
            <person name="White R.A.III."/>
            <person name="Hallam S.J."/>
            <person name="Suttle C.A."/>
        </authorList>
    </citation>
    <scope>NUCLEOTIDE SEQUENCE</scope>
    <source>
        <strain evidence="1">Oxic1_9</strain>
    </source>
</reference>
<reference evidence="1" key="2">
    <citation type="submission" date="2015-03" db="EMBL/GenBank/DDBJ databases">
        <authorList>
            <person name="Chow C.-E.T."/>
            <person name="Winget D.M."/>
            <person name="White R.A.III."/>
            <person name="Hallam S.J."/>
            <person name="Suttle C.A."/>
        </authorList>
    </citation>
    <scope>NUCLEOTIDE SEQUENCE</scope>
    <source>
        <strain evidence="1">Oxic1_9</strain>
    </source>
</reference>
<proteinExistence type="predicted"/>
<organism evidence="1">
    <name type="scientific">uncultured marine virus</name>
    <dbReference type="NCBI Taxonomy" id="186617"/>
    <lineage>
        <taxon>Viruses</taxon>
        <taxon>environmental samples</taxon>
    </lineage>
</organism>
<sequence length="89" mass="10626">MLEIITINKWRIKMLSKYETWLQTAQSNESITYHEGYLARDRFFNNTTRDIANLFMRCAENNSVVLFQKRLKHGSANHDPVFQYVARKI</sequence>
<name>A0A0F7L7E7_9VIRU</name>
<accession>A0A0F7L7E7</accession>